<evidence type="ECO:0000259" key="3">
    <source>
        <dbReference type="Pfam" id="PF23571"/>
    </source>
</evidence>
<dbReference type="Proteomes" id="UP000604825">
    <property type="component" value="Unassembled WGS sequence"/>
</dbReference>
<dbReference type="PANTHER" id="PTHR31901:SF9">
    <property type="entry name" value="GH3 DOMAIN-CONTAINING PROTEIN"/>
    <property type="match status" value="1"/>
</dbReference>
<sequence length="336" mass="37176">MYAQLLCGLVHRADVLRVDAVFASGFLRAVRFLEKHWPRLCRDIRTGTLDPKITDRAVRDAVGRVLRGADLALAGEIEAECAGSSWEGINRRLWPRTKCIDVIVTGAMSQYIPTLEFYGGGLPLACTMYASSECYFEFLPLPCSSDGKAEPSHRDLVGLVDVKLGHEYELVVTTYSGMSDIFDRKHAWTDDPLYRYRMGDVLRVAGFKNEAPMFKFVRRQNVALSIDSDKTDETELHAAVSGAVQHLAPFGASLVEYTSCADAATILGHYVLFWELCAGSTAVPPSVFELALEHFCIHGAVKVKPYVPDFKLALEHFCIHAGGRGVLDELERSLGL</sequence>
<keyword evidence="2" id="KW-0436">Ligase</keyword>
<dbReference type="Pfam" id="PF23571">
    <property type="entry name" value="GH3_M"/>
    <property type="match status" value="2"/>
</dbReference>
<dbReference type="Pfam" id="PF03321">
    <property type="entry name" value="GH3"/>
    <property type="match status" value="1"/>
</dbReference>
<dbReference type="InterPro" id="IPR055377">
    <property type="entry name" value="GH3_M"/>
</dbReference>
<dbReference type="EMBL" id="CAJGYO010000007">
    <property type="protein sequence ID" value="CAD6246843.1"/>
    <property type="molecule type" value="Genomic_DNA"/>
</dbReference>
<dbReference type="GO" id="GO:0016881">
    <property type="term" value="F:acid-amino acid ligase activity"/>
    <property type="evidence" value="ECO:0007669"/>
    <property type="project" value="TreeGrafter"/>
</dbReference>
<name>A0A811PTF0_9POAL</name>
<keyword evidence="6" id="KW-1185">Reference proteome</keyword>
<feature type="domain" description="GH3 C-terminal" evidence="4">
    <location>
        <begin position="235"/>
        <end position="280"/>
    </location>
</feature>
<evidence type="ECO:0000313" key="5">
    <source>
        <dbReference type="EMBL" id="CAD6246843.1"/>
    </source>
</evidence>
<reference evidence="5" key="1">
    <citation type="submission" date="2020-10" db="EMBL/GenBank/DDBJ databases">
        <authorList>
            <person name="Han B."/>
            <person name="Lu T."/>
            <person name="Zhao Q."/>
            <person name="Huang X."/>
            <person name="Zhao Y."/>
        </authorList>
    </citation>
    <scope>NUCLEOTIDE SEQUENCE</scope>
</reference>
<accession>A0A811PTF0</accession>
<dbReference type="Pfam" id="PF23572">
    <property type="entry name" value="GH3_C"/>
    <property type="match status" value="1"/>
</dbReference>
<feature type="domain" description="GH3 middle" evidence="3">
    <location>
        <begin position="193"/>
        <end position="219"/>
    </location>
</feature>
<dbReference type="AlphaFoldDB" id="A0A811PTF0"/>
<proteinExistence type="inferred from homology"/>
<evidence type="ECO:0000256" key="1">
    <source>
        <dbReference type="ARBA" id="ARBA00008068"/>
    </source>
</evidence>
<comment type="similarity">
    <text evidence="1">Belongs to the IAA-amido conjugating enzyme family.</text>
</comment>
<dbReference type="InterPro" id="IPR055378">
    <property type="entry name" value="GH3_C"/>
</dbReference>
<comment type="caution">
    <text evidence="5">The sequence shown here is derived from an EMBL/GenBank/DDBJ whole genome shotgun (WGS) entry which is preliminary data.</text>
</comment>
<evidence type="ECO:0000256" key="2">
    <source>
        <dbReference type="ARBA" id="ARBA00022598"/>
    </source>
</evidence>
<dbReference type="OrthoDB" id="10004661at2759"/>
<evidence type="ECO:0000313" key="6">
    <source>
        <dbReference type="Proteomes" id="UP000604825"/>
    </source>
</evidence>
<evidence type="ECO:0000259" key="4">
    <source>
        <dbReference type="Pfam" id="PF23572"/>
    </source>
</evidence>
<protein>
    <submittedName>
        <fullName evidence="5">Uncharacterized protein</fullName>
    </submittedName>
</protein>
<dbReference type="GO" id="GO:0005737">
    <property type="term" value="C:cytoplasm"/>
    <property type="evidence" value="ECO:0007669"/>
    <property type="project" value="TreeGrafter"/>
</dbReference>
<feature type="domain" description="GH3 middle" evidence="3">
    <location>
        <begin position="130"/>
        <end position="178"/>
    </location>
</feature>
<dbReference type="InterPro" id="IPR004993">
    <property type="entry name" value="GH3"/>
</dbReference>
<dbReference type="PANTHER" id="PTHR31901">
    <property type="entry name" value="GH3 DOMAIN-CONTAINING PROTEIN"/>
    <property type="match status" value="1"/>
</dbReference>
<organism evidence="5 6">
    <name type="scientific">Miscanthus lutarioriparius</name>
    <dbReference type="NCBI Taxonomy" id="422564"/>
    <lineage>
        <taxon>Eukaryota</taxon>
        <taxon>Viridiplantae</taxon>
        <taxon>Streptophyta</taxon>
        <taxon>Embryophyta</taxon>
        <taxon>Tracheophyta</taxon>
        <taxon>Spermatophyta</taxon>
        <taxon>Magnoliopsida</taxon>
        <taxon>Liliopsida</taxon>
        <taxon>Poales</taxon>
        <taxon>Poaceae</taxon>
        <taxon>PACMAD clade</taxon>
        <taxon>Panicoideae</taxon>
        <taxon>Andropogonodae</taxon>
        <taxon>Andropogoneae</taxon>
        <taxon>Saccharinae</taxon>
        <taxon>Miscanthus</taxon>
    </lineage>
</organism>
<gene>
    <name evidence="5" type="ORF">NCGR_LOCUS31082</name>
</gene>